<dbReference type="GO" id="GO:0046872">
    <property type="term" value="F:metal ion binding"/>
    <property type="evidence" value="ECO:0007669"/>
    <property type="project" value="UniProtKB-KW"/>
</dbReference>
<name>A0A6J7E9E6_9ZZZZ</name>
<dbReference type="FunFam" id="3.30.540.10:FF:000003">
    <property type="entry name" value="Inositol-1-monophosphatase"/>
    <property type="match status" value="1"/>
</dbReference>
<evidence type="ECO:0000256" key="2">
    <source>
        <dbReference type="ARBA" id="ARBA00001946"/>
    </source>
</evidence>
<dbReference type="Gene3D" id="3.40.190.80">
    <property type="match status" value="1"/>
</dbReference>
<evidence type="ECO:0000256" key="5">
    <source>
        <dbReference type="ARBA" id="ARBA00022801"/>
    </source>
</evidence>
<evidence type="ECO:0000256" key="4">
    <source>
        <dbReference type="ARBA" id="ARBA00022723"/>
    </source>
</evidence>
<evidence type="ECO:0000256" key="3">
    <source>
        <dbReference type="ARBA" id="ARBA00013106"/>
    </source>
</evidence>
<comment type="cofactor">
    <cofactor evidence="2">
        <name>Mg(2+)</name>
        <dbReference type="ChEBI" id="CHEBI:18420"/>
    </cofactor>
</comment>
<dbReference type="PANTHER" id="PTHR20854:SF4">
    <property type="entry name" value="INOSITOL-1-MONOPHOSPHATASE-RELATED"/>
    <property type="match status" value="1"/>
</dbReference>
<dbReference type="CDD" id="cd01639">
    <property type="entry name" value="IMPase"/>
    <property type="match status" value="1"/>
</dbReference>
<dbReference type="EC" id="3.1.3.25" evidence="3"/>
<dbReference type="InterPro" id="IPR033942">
    <property type="entry name" value="IMPase"/>
</dbReference>
<dbReference type="GO" id="GO:0007165">
    <property type="term" value="P:signal transduction"/>
    <property type="evidence" value="ECO:0007669"/>
    <property type="project" value="TreeGrafter"/>
</dbReference>
<dbReference type="Gene3D" id="3.30.540.10">
    <property type="entry name" value="Fructose-1,6-Bisphosphatase, subunit A, domain 1"/>
    <property type="match status" value="1"/>
</dbReference>
<comment type="catalytic activity">
    <reaction evidence="1">
        <text>a myo-inositol phosphate + H2O = myo-inositol + phosphate</text>
        <dbReference type="Rhea" id="RHEA:24056"/>
        <dbReference type="ChEBI" id="CHEBI:15377"/>
        <dbReference type="ChEBI" id="CHEBI:17268"/>
        <dbReference type="ChEBI" id="CHEBI:43474"/>
        <dbReference type="ChEBI" id="CHEBI:84139"/>
        <dbReference type="EC" id="3.1.3.25"/>
    </reaction>
</comment>
<dbReference type="AlphaFoldDB" id="A0A6J7E9E6"/>
<gene>
    <name evidence="7" type="ORF">UFOPK3402_01139</name>
</gene>
<dbReference type="InterPro" id="IPR000760">
    <property type="entry name" value="Inositol_monophosphatase-like"/>
</dbReference>
<dbReference type="PRINTS" id="PR00377">
    <property type="entry name" value="IMPHPHTASES"/>
</dbReference>
<accession>A0A6J7E9E6</accession>
<dbReference type="EMBL" id="CAFBLS010000135">
    <property type="protein sequence ID" value="CAB4879171.1"/>
    <property type="molecule type" value="Genomic_DNA"/>
</dbReference>
<dbReference type="PANTHER" id="PTHR20854">
    <property type="entry name" value="INOSITOL MONOPHOSPHATASE"/>
    <property type="match status" value="1"/>
</dbReference>
<reference evidence="7" key="1">
    <citation type="submission" date="2020-05" db="EMBL/GenBank/DDBJ databases">
        <authorList>
            <person name="Chiriac C."/>
            <person name="Salcher M."/>
            <person name="Ghai R."/>
            <person name="Kavagutti S V."/>
        </authorList>
    </citation>
    <scope>NUCLEOTIDE SEQUENCE</scope>
</reference>
<evidence type="ECO:0000313" key="7">
    <source>
        <dbReference type="EMBL" id="CAB4879171.1"/>
    </source>
</evidence>
<keyword evidence="5" id="KW-0378">Hydrolase</keyword>
<keyword evidence="6" id="KW-0460">Magnesium</keyword>
<evidence type="ECO:0000256" key="1">
    <source>
        <dbReference type="ARBA" id="ARBA00001033"/>
    </source>
</evidence>
<keyword evidence="4" id="KW-0479">Metal-binding</keyword>
<dbReference type="Pfam" id="PF00459">
    <property type="entry name" value="Inositol_P"/>
    <property type="match status" value="1"/>
</dbReference>
<evidence type="ECO:0000256" key="6">
    <source>
        <dbReference type="ARBA" id="ARBA00022842"/>
    </source>
</evidence>
<dbReference type="GO" id="GO:0006020">
    <property type="term" value="P:inositol metabolic process"/>
    <property type="evidence" value="ECO:0007669"/>
    <property type="project" value="TreeGrafter"/>
</dbReference>
<proteinExistence type="predicted"/>
<sequence>MPSTPAQSTNAQSFTQADIDERFAFATELVAEAGALAASYFADIDSLDVTSKGPQDVVSQADLNTEILIRDRLAARFPDDAFFGEETGPQGVDGAAGIWVVDPIDGTQPFVMGLPTWCVSIAFIADSVMHIGLVFAPAANELFAAQRGKGATLNGRSIAVRPADSFNDGMVGVGYSMRSDVDDLIETMTRLLKAGGMFQRNGSGALSLCYVACGRLIGYVEMHINSWDCLAALLIITEAGGEINDFMAGDALNEGNRVVAGPPSLYSRLEALLPAGGGQR</sequence>
<organism evidence="7">
    <name type="scientific">freshwater metagenome</name>
    <dbReference type="NCBI Taxonomy" id="449393"/>
    <lineage>
        <taxon>unclassified sequences</taxon>
        <taxon>metagenomes</taxon>
        <taxon>ecological metagenomes</taxon>
    </lineage>
</organism>
<dbReference type="SUPFAM" id="SSF56655">
    <property type="entry name" value="Carbohydrate phosphatase"/>
    <property type="match status" value="1"/>
</dbReference>
<dbReference type="GO" id="GO:0008934">
    <property type="term" value="F:inositol monophosphate 1-phosphatase activity"/>
    <property type="evidence" value="ECO:0007669"/>
    <property type="project" value="InterPro"/>
</dbReference>
<protein>
    <recommendedName>
        <fullName evidence="3">inositol-phosphate phosphatase</fullName>
        <ecNumber evidence="3">3.1.3.25</ecNumber>
    </recommendedName>
</protein>